<name>A0A8H4W477_9HELO</name>
<dbReference type="AlphaFoldDB" id="A0A8H4W477"/>
<accession>A0A8H4W477</accession>
<gene>
    <name evidence="2" type="ORF">G7Y89_g7021</name>
</gene>
<evidence type="ECO:0000313" key="3">
    <source>
        <dbReference type="Proteomes" id="UP000566819"/>
    </source>
</evidence>
<evidence type="ECO:0000259" key="1">
    <source>
        <dbReference type="Pfam" id="PF20150"/>
    </source>
</evidence>
<feature type="domain" description="2EXR" evidence="1">
    <location>
        <begin position="20"/>
        <end position="125"/>
    </location>
</feature>
<dbReference type="EMBL" id="JAAMPI010000476">
    <property type="protein sequence ID" value="KAF4631110.1"/>
    <property type="molecule type" value="Genomic_DNA"/>
</dbReference>
<dbReference type="OrthoDB" id="3473305at2759"/>
<dbReference type="InterPro" id="IPR045518">
    <property type="entry name" value="2EXR"/>
</dbReference>
<dbReference type="PANTHER" id="PTHR35910">
    <property type="entry name" value="2EXR DOMAIN-CONTAINING PROTEIN"/>
    <property type="match status" value="1"/>
</dbReference>
<dbReference type="Proteomes" id="UP000566819">
    <property type="component" value="Unassembled WGS sequence"/>
</dbReference>
<proteinExistence type="predicted"/>
<keyword evidence="3" id="KW-1185">Reference proteome</keyword>
<sequence>MPLPKGRCPNDTGNVKCTKFPIFGRLPPELRRMVWKAACFHQRNVDITASYLRHQLYYNWDESYYFDVYYYLSLSSPPAVLQVNKESRSEGLKWYSLDFGTQPTISDPKYSSPAHVYINWKVDRICLLNRGLLRSVHDYAGIDFQERCTRNKLRFLACNLSDDVSHQCLQELMPRGLLLEELALFNSAVSQYASPRPLSLRLEDRRMNQIGAFKDFIDAVMADRERRESEMLQAPEIVSMGSDQVCSTAVDPLVVKLVRLLY</sequence>
<dbReference type="Pfam" id="PF20150">
    <property type="entry name" value="2EXR"/>
    <property type="match status" value="1"/>
</dbReference>
<dbReference type="PANTHER" id="PTHR35910:SF6">
    <property type="entry name" value="2EXR DOMAIN-CONTAINING PROTEIN"/>
    <property type="match status" value="1"/>
</dbReference>
<protein>
    <recommendedName>
        <fullName evidence="1">2EXR domain-containing protein</fullName>
    </recommendedName>
</protein>
<organism evidence="2 3">
    <name type="scientific">Cudoniella acicularis</name>
    <dbReference type="NCBI Taxonomy" id="354080"/>
    <lineage>
        <taxon>Eukaryota</taxon>
        <taxon>Fungi</taxon>
        <taxon>Dikarya</taxon>
        <taxon>Ascomycota</taxon>
        <taxon>Pezizomycotina</taxon>
        <taxon>Leotiomycetes</taxon>
        <taxon>Helotiales</taxon>
        <taxon>Tricladiaceae</taxon>
        <taxon>Cudoniella</taxon>
    </lineage>
</organism>
<reference evidence="2 3" key="1">
    <citation type="submission" date="2020-03" db="EMBL/GenBank/DDBJ databases">
        <title>Draft Genome Sequence of Cudoniella acicularis.</title>
        <authorList>
            <person name="Buettner E."/>
            <person name="Kellner H."/>
        </authorList>
    </citation>
    <scope>NUCLEOTIDE SEQUENCE [LARGE SCALE GENOMIC DNA]</scope>
    <source>
        <strain evidence="2 3">DSM 108380</strain>
    </source>
</reference>
<comment type="caution">
    <text evidence="2">The sequence shown here is derived from an EMBL/GenBank/DDBJ whole genome shotgun (WGS) entry which is preliminary data.</text>
</comment>
<evidence type="ECO:0000313" key="2">
    <source>
        <dbReference type="EMBL" id="KAF4631110.1"/>
    </source>
</evidence>